<dbReference type="AlphaFoldDB" id="A0A8E0VK96"/>
<dbReference type="NCBIfam" id="TIGR00549">
    <property type="entry name" value="mevalon_kin"/>
    <property type="match status" value="1"/>
</dbReference>
<dbReference type="Gene3D" id="3.30.230.10">
    <property type="match status" value="1"/>
</dbReference>
<evidence type="ECO:0000256" key="3">
    <source>
        <dbReference type="ARBA" id="ARBA00012103"/>
    </source>
</evidence>
<dbReference type="PRINTS" id="PR00959">
    <property type="entry name" value="MEVGALKINASE"/>
</dbReference>
<dbReference type="GO" id="GO:0019287">
    <property type="term" value="P:isopentenyl diphosphate biosynthetic process, mevalonate pathway"/>
    <property type="evidence" value="ECO:0007669"/>
    <property type="project" value="UniProtKB-UniPathway"/>
</dbReference>
<evidence type="ECO:0000256" key="2">
    <source>
        <dbReference type="ARBA" id="ARBA00006495"/>
    </source>
</evidence>
<evidence type="ECO:0000256" key="6">
    <source>
        <dbReference type="ARBA" id="ARBA00022679"/>
    </source>
</evidence>
<evidence type="ECO:0000256" key="7">
    <source>
        <dbReference type="ARBA" id="ARBA00022741"/>
    </source>
</evidence>
<protein>
    <recommendedName>
        <fullName evidence="3 13">Mevalonate kinase</fullName>
        <shortName evidence="13">MK</shortName>
        <ecNumber evidence="3 13">2.7.1.36</ecNumber>
    </recommendedName>
</protein>
<evidence type="ECO:0000259" key="14">
    <source>
        <dbReference type="Pfam" id="PF00288"/>
    </source>
</evidence>
<dbReference type="Gene3D" id="3.30.70.890">
    <property type="entry name" value="GHMP kinase, C-terminal domain"/>
    <property type="match status" value="1"/>
</dbReference>
<evidence type="ECO:0000313" key="17">
    <source>
        <dbReference type="EMBL" id="KAA0193311.1"/>
    </source>
</evidence>
<keyword evidence="4 13" id="KW-0963">Cytoplasm</keyword>
<dbReference type="UniPathway" id="UPA00057">
    <property type="reaction ID" value="UER00098"/>
</dbReference>
<evidence type="ECO:0000259" key="15">
    <source>
        <dbReference type="Pfam" id="PF08544"/>
    </source>
</evidence>
<dbReference type="Pfam" id="PF08544">
    <property type="entry name" value="GHMP_kinases_C"/>
    <property type="match status" value="1"/>
</dbReference>
<dbReference type="GO" id="GO:0005524">
    <property type="term" value="F:ATP binding"/>
    <property type="evidence" value="ECO:0007669"/>
    <property type="project" value="UniProtKB-KW"/>
</dbReference>
<dbReference type="SUPFAM" id="SSF54211">
    <property type="entry name" value="Ribosomal protein S5 domain 2-like"/>
    <property type="match status" value="1"/>
</dbReference>
<evidence type="ECO:0000259" key="16">
    <source>
        <dbReference type="Pfam" id="PF10509"/>
    </source>
</evidence>
<evidence type="ECO:0000313" key="18">
    <source>
        <dbReference type="Proteomes" id="UP000728185"/>
    </source>
</evidence>
<dbReference type="GO" id="GO:0004496">
    <property type="term" value="F:mevalonate kinase activity"/>
    <property type="evidence" value="ECO:0007669"/>
    <property type="project" value="UniProtKB-EC"/>
</dbReference>
<evidence type="ECO:0000256" key="4">
    <source>
        <dbReference type="ARBA" id="ARBA00022490"/>
    </source>
</evidence>
<comment type="caution">
    <text evidence="17">The sequence shown here is derived from an EMBL/GenBank/DDBJ whole genome shotgun (WGS) entry which is preliminary data.</text>
</comment>
<comment type="pathway">
    <text evidence="12 13">Isoprenoid biosynthesis; isopentenyl diphosphate biosynthesis via mevalonate pathway; isopentenyl diphosphate from (R)-mevalonate: step 1/3.</text>
</comment>
<name>A0A8E0VK96_9TREM</name>
<sequence length="396" mass="42674">DIKFSVSAPGKVILFGEHSVVYGYPAIAAAIDLRCYFDCHFIRRVGGENQHPRTVNFQFADFDNLFCELLLPEVEKFSDATCDQLREMSSQFSPDLNEKLNRLPKATTLKQSISVLNYVLLRCLQKNQPLKCNFGPYLSNSELQITVTVRSEIPIGAGLGSSAAFSVAAATCFELLVGSLPLTFPLTLNADQCDSIRKLAHEAEVIVHGSPSGIDTATSVQGGAVWFKRSGDGGCSIHPVSALPACHFPLLIVDSRVNRSTGDAVRMVARAHSQDPIKTGQLLEFIGKLTDQAHHELTSLNSPTDMTILASLVDRNQKALHALGVSSATLDRIVNLLSEFGLSSKITGAGIGGCVIGVSRSMDMSTLQRAAEYMCHAGFPATLVCAFSKGVFVSHE</sequence>
<dbReference type="InterPro" id="IPR014721">
    <property type="entry name" value="Ribsml_uS5_D2-typ_fold_subgr"/>
</dbReference>
<dbReference type="InterPro" id="IPR006205">
    <property type="entry name" value="Mev_gal_kin"/>
</dbReference>
<feature type="domain" description="GHMP kinase C-terminal" evidence="15">
    <location>
        <begin position="305"/>
        <end position="371"/>
    </location>
</feature>
<dbReference type="InterPro" id="IPR020568">
    <property type="entry name" value="Ribosomal_Su5_D2-typ_SF"/>
</dbReference>
<evidence type="ECO:0000256" key="12">
    <source>
        <dbReference type="ARBA" id="ARBA00029438"/>
    </source>
</evidence>
<comment type="catalytic activity">
    <reaction evidence="13">
        <text>(R)-mevalonate + ATP = (R)-5-phosphomevalonate + ADP + H(+)</text>
        <dbReference type="Rhea" id="RHEA:17065"/>
        <dbReference type="ChEBI" id="CHEBI:15378"/>
        <dbReference type="ChEBI" id="CHEBI:30616"/>
        <dbReference type="ChEBI" id="CHEBI:36464"/>
        <dbReference type="ChEBI" id="CHEBI:58146"/>
        <dbReference type="ChEBI" id="CHEBI:456216"/>
        <dbReference type="EC" id="2.7.1.36"/>
    </reaction>
</comment>
<evidence type="ECO:0000256" key="5">
    <source>
        <dbReference type="ARBA" id="ARBA00022516"/>
    </source>
</evidence>
<dbReference type="EMBL" id="LUCM01005119">
    <property type="protein sequence ID" value="KAA0193311.1"/>
    <property type="molecule type" value="Genomic_DNA"/>
</dbReference>
<accession>A0A8E0VK96</accession>
<dbReference type="EC" id="2.7.1.36" evidence="3 13"/>
<dbReference type="PANTHER" id="PTHR43290:SF2">
    <property type="entry name" value="MEVALONATE KINASE"/>
    <property type="match status" value="1"/>
</dbReference>
<keyword evidence="13" id="KW-1207">Sterol metabolism</keyword>
<comment type="similarity">
    <text evidence="2 13">Belongs to the GHMP kinase family. Mevalonate kinase subfamily.</text>
</comment>
<keyword evidence="13" id="KW-0756">Sterol biosynthesis</keyword>
<proteinExistence type="inferred from homology"/>
<dbReference type="Proteomes" id="UP000728185">
    <property type="component" value="Unassembled WGS sequence"/>
</dbReference>
<keyword evidence="5 13" id="KW-0444">Lipid biosynthesis</keyword>
<gene>
    <name evidence="17" type="ORF">FBUS_05394</name>
</gene>
<keyword evidence="7 13" id="KW-0547">Nucleotide-binding</keyword>
<keyword evidence="11 13" id="KW-0443">Lipid metabolism</keyword>
<keyword evidence="13" id="KW-0752">Steroid biosynthesis</keyword>
<evidence type="ECO:0000256" key="11">
    <source>
        <dbReference type="ARBA" id="ARBA00023098"/>
    </source>
</evidence>
<feature type="domain" description="Galactokinase N-terminal" evidence="16">
    <location>
        <begin position="4"/>
        <end position="37"/>
    </location>
</feature>
<evidence type="ECO:0000256" key="1">
    <source>
        <dbReference type="ARBA" id="ARBA00004496"/>
    </source>
</evidence>
<keyword evidence="6 13" id="KW-0808">Transferase</keyword>
<evidence type="ECO:0000256" key="13">
    <source>
        <dbReference type="RuleBase" id="RU363087"/>
    </source>
</evidence>
<dbReference type="SUPFAM" id="SSF55060">
    <property type="entry name" value="GHMP Kinase, C-terminal domain"/>
    <property type="match status" value="1"/>
</dbReference>
<dbReference type="Pfam" id="PF00288">
    <property type="entry name" value="GHMP_kinases_N"/>
    <property type="match status" value="1"/>
</dbReference>
<dbReference type="InterPro" id="IPR006203">
    <property type="entry name" value="GHMP_knse_ATP-bd_CS"/>
</dbReference>
<dbReference type="GO" id="GO:0016126">
    <property type="term" value="P:sterol biosynthetic process"/>
    <property type="evidence" value="ECO:0007669"/>
    <property type="project" value="UniProtKB-KW"/>
</dbReference>
<keyword evidence="9 13" id="KW-0067">ATP-binding</keyword>
<keyword evidence="18" id="KW-1185">Reference proteome</keyword>
<dbReference type="InterPro" id="IPR019539">
    <property type="entry name" value="GalKase_N"/>
</dbReference>
<feature type="non-terminal residue" evidence="17">
    <location>
        <position position="1"/>
    </location>
</feature>
<feature type="domain" description="GHMP kinase N-terminal" evidence="14">
    <location>
        <begin position="143"/>
        <end position="223"/>
    </location>
</feature>
<dbReference type="OrthoDB" id="1652964at2759"/>
<keyword evidence="10" id="KW-0460">Magnesium</keyword>
<reference evidence="17" key="1">
    <citation type="submission" date="2019-05" db="EMBL/GenBank/DDBJ databases">
        <title>Annotation for the trematode Fasciolopsis buski.</title>
        <authorList>
            <person name="Choi Y.-J."/>
        </authorList>
    </citation>
    <scope>NUCLEOTIDE SEQUENCE</scope>
    <source>
        <strain evidence="17">HT</strain>
        <tissue evidence="17">Whole worm</tissue>
    </source>
</reference>
<dbReference type="GO" id="GO:0005975">
    <property type="term" value="P:carbohydrate metabolic process"/>
    <property type="evidence" value="ECO:0007669"/>
    <property type="project" value="UniProtKB-ARBA"/>
</dbReference>
<evidence type="ECO:0000256" key="8">
    <source>
        <dbReference type="ARBA" id="ARBA00022777"/>
    </source>
</evidence>
<dbReference type="InterPro" id="IPR013750">
    <property type="entry name" value="GHMP_kinase_C_dom"/>
</dbReference>
<dbReference type="InterPro" id="IPR006204">
    <property type="entry name" value="GHMP_kinase_N_dom"/>
</dbReference>
<dbReference type="InterPro" id="IPR036554">
    <property type="entry name" value="GHMP_kinase_C_sf"/>
</dbReference>
<keyword evidence="8 13" id="KW-0418">Kinase</keyword>
<evidence type="ECO:0000256" key="10">
    <source>
        <dbReference type="ARBA" id="ARBA00022842"/>
    </source>
</evidence>
<comment type="subcellular location">
    <subcellularLocation>
        <location evidence="1 13">Cytoplasm</location>
    </subcellularLocation>
</comment>
<organism evidence="17 18">
    <name type="scientific">Fasciolopsis buskii</name>
    <dbReference type="NCBI Taxonomy" id="27845"/>
    <lineage>
        <taxon>Eukaryota</taxon>
        <taxon>Metazoa</taxon>
        <taxon>Spiralia</taxon>
        <taxon>Lophotrochozoa</taxon>
        <taxon>Platyhelminthes</taxon>
        <taxon>Trematoda</taxon>
        <taxon>Digenea</taxon>
        <taxon>Plagiorchiida</taxon>
        <taxon>Echinostomata</taxon>
        <taxon>Echinostomatoidea</taxon>
        <taxon>Fasciolidae</taxon>
        <taxon>Fasciolopsis</taxon>
    </lineage>
</organism>
<dbReference type="PANTHER" id="PTHR43290">
    <property type="entry name" value="MEVALONATE KINASE"/>
    <property type="match status" value="1"/>
</dbReference>
<evidence type="ECO:0000256" key="9">
    <source>
        <dbReference type="ARBA" id="ARBA00022840"/>
    </source>
</evidence>
<dbReference type="PROSITE" id="PS00627">
    <property type="entry name" value="GHMP_KINASES_ATP"/>
    <property type="match status" value="1"/>
</dbReference>
<dbReference type="Pfam" id="PF10509">
    <property type="entry name" value="GalKase_gal_bdg"/>
    <property type="match status" value="1"/>
</dbReference>
<dbReference type="GO" id="GO:0005829">
    <property type="term" value="C:cytosol"/>
    <property type="evidence" value="ECO:0007669"/>
    <property type="project" value="TreeGrafter"/>
</dbReference>
<keyword evidence="13" id="KW-0753">Steroid metabolism</keyword>